<proteinExistence type="predicted"/>
<keyword evidence="3" id="KW-1185">Reference proteome</keyword>
<organism evidence="2 3">
    <name type="scientific">Diplodia seriata</name>
    <dbReference type="NCBI Taxonomy" id="420778"/>
    <lineage>
        <taxon>Eukaryota</taxon>
        <taxon>Fungi</taxon>
        <taxon>Dikarya</taxon>
        <taxon>Ascomycota</taxon>
        <taxon>Pezizomycotina</taxon>
        <taxon>Dothideomycetes</taxon>
        <taxon>Dothideomycetes incertae sedis</taxon>
        <taxon>Botryosphaeriales</taxon>
        <taxon>Botryosphaeriaceae</taxon>
        <taxon>Diplodia</taxon>
    </lineage>
</organism>
<sequence length="263" mass="29087">MDVMPNEGMVAGTAYMFGVEAGDPGTAQDSVIDDETQKAYMLTRRLNATSWRLLGHAVNLADEISLVEGLSRSREPQPRAPTHVRRRARIRDLLIPLTWEISFRIGRSSFLKLPSPSASTADEYTDESEFSALLSSRAELYRLARLIENSLYSSVSATKDIITADRYPEMVASLVDIMTDWWNKFQRVPGVWSDRVPFGVKMSDGRNMMQVPLRSGRRSRFNTTTSGRICMPYSSKPSSSGCGDSPPANPASGISSALIGRRG</sequence>
<reference evidence="2 3" key="1">
    <citation type="submission" date="2024-02" db="EMBL/GenBank/DDBJ databases">
        <title>De novo assembly and annotation of 12 fungi associated with fruit tree decline syndrome in Ontario, Canada.</title>
        <authorList>
            <person name="Sulman M."/>
            <person name="Ellouze W."/>
            <person name="Ilyukhin E."/>
        </authorList>
    </citation>
    <scope>NUCLEOTIDE SEQUENCE [LARGE SCALE GENOMIC DNA]</scope>
    <source>
        <strain evidence="2 3">FDS-637</strain>
    </source>
</reference>
<accession>A0ABR3CKY8</accession>
<dbReference type="GeneID" id="92009080"/>
<dbReference type="EMBL" id="JAJVCZ030000004">
    <property type="protein sequence ID" value="KAL0261298.1"/>
    <property type="molecule type" value="Genomic_DNA"/>
</dbReference>
<feature type="compositionally biased region" description="Low complexity" evidence="1">
    <location>
        <begin position="232"/>
        <end position="246"/>
    </location>
</feature>
<evidence type="ECO:0000256" key="1">
    <source>
        <dbReference type="SAM" id="MobiDB-lite"/>
    </source>
</evidence>
<dbReference type="RefSeq" id="XP_066634327.1">
    <property type="nucleotide sequence ID" value="XM_066776446.1"/>
</dbReference>
<dbReference type="InterPro" id="IPR052780">
    <property type="entry name" value="AAA_Catabolism_Regulators"/>
</dbReference>
<comment type="caution">
    <text evidence="2">The sequence shown here is derived from an EMBL/GenBank/DDBJ whole genome shotgun (WGS) entry which is preliminary data.</text>
</comment>
<name>A0ABR3CKY8_9PEZI</name>
<gene>
    <name evidence="2" type="ORF">SLS55_004995</name>
</gene>
<feature type="region of interest" description="Disordered" evidence="1">
    <location>
        <begin position="232"/>
        <end position="263"/>
    </location>
</feature>
<dbReference type="PANTHER" id="PTHR31644">
    <property type="entry name" value="TRANSCRIPTIONAL ACTIVATOR ARO80-RELATED"/>
    <property type="match status" value="1"/>
</dbReference>
<dbReference type="Proteomes" id="UP001430584">
    <property type="component" value="Unassembled WGS sequence"/>
</dbReference>
<evidence type="ECO:0000313" key="2">
    <source>
        <dbReference type="EMBL" id="KAL0261298.1"/>
    </source>
</evidence>
<evidence type="ECO:0000313" key="3">
    <source>
        <dbReference type="Proteomes" id="UP001430584"/>
    </source>
</evidence>
<protein>
    <submittedName>
        <fullName evidence="2">Uncharacterized protein</fullName>
    </submittedName>
</protein>
<dbReference type="PANTHER" id="PTHR31644:SF2">
    <property type="entry name" value="TRANSCRIPTIONAL ACTIVATOR ARO80-RELATED"/>
    <property type="match status" value="1"/>
</dbReference>